<evidence type="ECO:0000313" key="5">
    <source>
        <dbReference type="EMBL" id="SFT98125.1"/>
    </source>
</evidence>
<dbReference type="STRING" id="995060.SAMN04487904_1195"/>
<keyword evidence="5" id="KW-0547">Nucleotide-binding</keyword>
<accession>A0A1I7CF99</accession>
<dbReference type="GO" id="GO:0005524">
    <property type="term" value="F:ATP binding"/>
    <property type="evidence" value="ECO:0007669"/>
    <property type="project" value="InterPro"/>
</dbReference>
<protein>
    <submittedName>
        <fullName evidence="5">Helicase conserved C-terminal domain-containing protein</fullName>
    </submittedName>
</protein>
<dbReference type="InterPro" id="IPR027417">
    <property type="entry name" value="P-loop_NTPase"/>
</dbReference>
<dbReference type="GO" id="GO:0016787">
    <property type="term" value="F:hydrolase activity"/>
    <property type="evidence" value="ECO:0007669"/>
    <property type="project" value="UniProtKB-KW"/>
</dbReference>
<feature type="domain" description="Helicase ATP-binding" evidence="3">
    <location>
        <begin position="363"/>
        <end position="522"/>
    </location>
</feature>
<dbReference type="InterPro" id="IPR038718">
    <property type="entry name" value="SNF2-like_sf"/>
</dbReference>
<dbReference type="Proteomes" id="UP000199165">
    <property type="component" value="Unassembled WGS sequence"/>
</dbReference>
<dbReference type="InterPro" id="IPR000330">
    <property type="entry name" value="SNF2_N"/>
</dbReference>
<dbReference type="CDD" id="cd18793">
    <property type="entry name" value="SF2_C_SNF"/>
    <property type="match status" value="1"/>
</dbReference>
<evidence type="ECO:0000256" key="1">
    <source>
        <dbReference type="ARBA" id="ARBA00022801"/>
    </source>
</evidence>
<dbReference type="SMART" id="SM00490">
    <property type="entry name" value="HELICc"/>
    <property type="match status" value="1"/>
</dbReference>
<feature type="compositionally biased region" description="Basic and acidic residues" evidence="2">
    <location>
        <begin position="84"/>
        <end position="111"/>
    </location>
</feature>
<dbReference type="SMART" id="SM00487">
    <property type="entry name" value="DEXDc"/>
    <property type="match status" value="1"/>
</dbReference>
<dbReference type="Gene3D" id="3.40.50.10810">
    <property type="entry name" value="Tandem AAA-ATPase domain"/>
    <property type="match status" value="1"/>
</dbReference>
<keyword evidence="5" id="KW-0067">ATP-binding</keyword>
<organism evidence="5 6">
    <name type="scientific">Actinopolyspora righensis</name>
    <dbReference type="NCBI Taxonomy" id="995060"/>
    <lineage>
        <taxon>Bacteria</taxon>
        <taxon>Bacillati</taxon>
        <taxon>Actinomycetota</taxon>
        <taxon>Actinomycetes</taxon>
        <taxon>Actinopolysporales</taxon>
        <taxon>Actinopolysporaceae</taxon>
        <taxon>Actinopolyspora</taxon>
        <taxon>Actinopolyspora alba group</taxon>
    </lineage>
</organism>
<keyword evidence="5" id="KW-0347">Helicase</keyword>
<proteinExistence type="predicted"/>
<dbReference type="Pfam" id="PF00176">
    <property type="entry name" value="SNF2-rel_dom"/>
    <property type="match status" value="1"/>
</dbReference>
<sequence>MLHIVFAFERSGVRIAHPFGGFPLASFARSWRAFRSLRASGDRRLKTKGDPLHEPTAADEEPDAAPETADRAAVGALARGTLSRADETRNTAERLRSAPERLREQAREQHAELHRRAVAARLKGTPLDKLREATGNRIRLDALERAGYRNVRQVLSARPEQLRRHPGVGEKTAAEALRAAKKVSDAAARETVFRFEPDRGDAEQAGLLGTIRKLETAEATVDELGDSIDALSAELDSVRPVAGRAGSKLRMMFAGRARKQASLRALARLEDLLEQPWVERITDAARRAHEVTGRQNAAELWRDYQQRAAVYNTLLSGITGVADAPDASAQGFVTGEVEREAAAVELDTSLLHVVPRGYQAFGAKYALAREHCIIGDEMGLGKTVEALAAMAHLAANGSTHFLVVAPAGVLVNWVDETRRHTRLTARGLHGPHRDAEAEGWKRDGGVAVTTYDTLRRFTGLDRISPAMLVVDEAHLVKNPEAKRSRAVGEIAARAERNLFLTGAPMENRVGEFKTLVSYLDPRLAEKIRVGDALMGAKAFRRTVAPVYLRRNQEDVLTELPEKLELEDWAQLGTEDGKAYREAVLAGKFQLMRRAAYSPERLAHSAKLERMAEIIQESAHNGWKVVVFSYFRDVLQKVGRLPGAMRNLDGELSATAKQELVDEFNNRPEHAVLPAQIAAGGVGLNIQSASVVILAEPQLKPSTEEQAIARCHRMGQTRKVHVHRLMAKDTVDQRLAEVLEGKARLFDAYARDSAAKNSDDSAVDTEPIDQRLLHDEAIPMDQRIVRVERERLRGTERAES</sequence>
<dbReference type="Pfam" id="PF00271">
    <property type="entry name" value="Helicase_C"/>
    <property type="match status" value="1"/>
</dbReference>
<dbReference type="Gene3D" id="3.40.50.300">
    <property type="entry name" value="P-loop containing nucleotide triphosphate hydrolases"/>
    <property type="match status" value="1"/>
</dbReference>
<dbReference type="InterPro" id="IPR014001">
    <property type="entry name" value="Helicase_ATP-bd"/>
</dbReference>
<feature type="compositionally biased region" description="Basic and acidic residues" evidence="2">
    <location>
        <begin position="42"/>
        <end position="53"/>
    </location>
</feature>
<evidence type="ECO:0000259" key="4">
    <source>
        <dbReference type="PROSITE" id="PS51194"/>
    </source>
</evidence>
<keyword evidence="6" id="KW-1185">Reference proteome</keyword>
<dbReference type="InterPro" id="IPR001650">
    <property type="entry name" value="Helicase_C-like"/>
</dbReference>
<dbReference type="PANTHER" id="PTHR10799">
    <property type="entry name" value="SNF2/RAD54 HELICASE FAMILY"/>
    <property type="match status" value="1"/>
</dbReference>
<feature type="domain" description="Helicase C-terminal" evidence="4">
    <location>
        <begin position="606"/>
        <end position="761"/>
    </location>
</feature>
<name>A0A1I7CF99_9ACTN</name>
<gene>
    <name evidence="5" type="ORF">SAMN04487904_1195</name>
</gene>
<evidence type="ECO:0000256" key="2">
    <source>
        <dbReference type="SAM" id="MobiDB-lite"/>
    </source>
</evidence>
<dbReference type="CDD" id="cd17919">
    <property type="entry name" value="DEXHc_Snf"/>
    <property type="match status" value="1"/>
</dbReference>
<reference evidence="6" key="1">
    <citation type="submission" date="2016-10" db="EMBL/GenBank/DDBJ databases">
        <authorList>
            <person name="Varghese N."/>
            <person name="Submissions S."/>
        </authorList>
    </citation>
    <scope>NUCLEOTIDE SEQUENCE [LARGE SCALE GENOMIC DNA]</scope>
    <source>
        <strain evidence="6">DSM 45501</strain>
    </source>
</reference>
<dbReference type="Gene3D" id="1.10.150.20">
    <property type="entry name" value="5' to 3' exonuclease, C-terminal subdomain"/>
    <property type="match status" value="1"/>
</dbReference>
<dbReference type="PROSITE" id="PS51192">
    <property type="entry name" value="HELICASE_ATP_BIND_1"/>
    <property type="match status" value="1"/>
</dbReference>
<dbReference type="GO" id="GO:0004386">
    <property type="term" value="F:helicase activity"/>
    <property type="evidence" value="ECO:0007669"/>
    <property type="project" value="UniProtKB-KW"/>
</dbReference>
<dbReference type="AlphaFoldDB" id="A0A1I7CF99"/>
<evidence type="ECO:0000259" key="3">
    <source>
        <dbReference type="PROSITE" id="PS51192"/>
    </source>
</evidence>
<dbReference type="SUPFAM" id="SSF52540">
    <property type="entry name" value="P-loop containing nucleoside triphosphate hydrolases"/>
    <property type="match status" value="2"/>
</dbReference>
<feature type="region of interest" description="Disordered" evidence="2">
    <location>
        <begin position="42"/>
        <end position="111"/>
    </location>
</feature>
<keyword evidence="1" id="KW-0378">Hydrolase</keyword>
<dbReference type="EMBL" id="FPAT01000019">
    <property type="protein sequence ID" value="SFT98125.1"/>
    <property type="molecule type" value="Genomic_DNA"/>
</dbReference>
<evidence type="ECO:0000313" key="6">
    <source>
        <dbReference type="Proteomes" id="UP000199165"/>
    </source>
</evidence>
<dbReference type="PROSITE" id="PS51194">
    <property type="entry name" value="HELICASE_CTER"/>
    <property type="match status" value="1"/>
</dbReference>
<dbReference type="InterPro" id="IPR049730">
    <property type="entry name" value="SNF2/RAD54-like_C"/>
</dbReference>